<comment type="caution">
    <text evidence="1">The sequence shown here is derived from an EMBL/GenBank/DDBJ whole genome shotgun (WGS) entry which is preliminary data.</text>
</comment>
<evidence type="ECO:0000313" key="1">
    <source>
        <dbReference type="EMBL" id="GLI94368.1"/>
    </source>
</evidence>
<organism evidence="1 2">
    <name type="scientific">Methylocystis echinoides</name>
    <dbReference type="NCBI Taxonomy" id="29468"/>
    <lineage>
        <taxon>Bacteria</taxon>
        <taxon>Pseudomonadati</taxon>
        <taxon>Pseudomonadota</taxon>
        <taxon>Alphaproteobacteria</taxon>
        <taxon>Hyphomicrobiales</taxon>
        <taxon>Methylocystaceae</taxon>
        <taxon>Methylocystis</taxon>
    </lineage>
</organism>
<accession>A0A9W6GWT1</accession>
<protein>
    <submittedName>
        <fullName evidence="1">Uncharacterized protein</fullName>
    </submittedName>
</protein>
<dbReference type="Proteomes" id="UP001144323">
    <property type="component" value="Unassembled WGS sequence"/>
</dbReference>
<sequence>MLATQTSPCPAASHKLYFLKCSVHMQRRIFPDRVKLWREWRVGFIGRRGMGARRFPVAQ</sequence>
<keyword evidence="2" id="KW-1185">Reference proteome</keyword>
<name>A0A9W6GWT1_9HYPH</name>
<dbReference type="AlphaFoldDB" id="A0A9W6GWT1"/>
<reference evidence="1" key="1">
    <citation type="journal article" date="2023" name="Int. J. Syst. Evol. Microbiol.">
        <title>Methylocystis iwaonis sp. nov., a type II methane-oxidizing bacterium from surface soil of a rice paddy field in Japan, and emended description of the genus Methylocystis (ex Whittenbury et al. 1970) Bowman et al. 1993.</title>
        <authorList>
            <person name="Kaise H."/>
            <person name="Sawadogo J.B."/>
            <person name="Alam M.S."/>
            <person name="Ueno C."/>
            <person name="Dianou D."/>
            <person name="Shinjo R."/>
            <person name="Asakawa S."/>
        </authorList>
    </citation>
    <scope>NUCLEOTIDE SEQUENCE</scope>
    <source>
        <strain evidence="1">LMG27198</strain>
    </source>
</reference>
<dbReference type="EMBL" id="BSEC01000001">
    <property type="protein sequence ID" value="GLI94368.1"/>
    <property type="molecule type" value="Genomic_DNA"/>
</dbReference>
<proteinExistence type="predicted"/>
<gene>
    <name evidence="1" type="ORF">LMG27198_33600</name>
</gene>
<evidence type="ECO:0000313" key="2">
    <source>
        <dbReference type="Proteomes" id="UP001144323"/>
    </source>
</evidence>